<dbReference type="Proteomes" id="UP001165042">
    <property type="component" value="Unassembled WGS sequence"/>
</dbReference>
<proteinExistence type="predicted"/>
<evidence type="ECO:0000313" key="3">
    <source>
        <dbReference type="Proteomes" id="UP001165042"/>
    </source>
</evidence>
<dbReference type="EMBL" id="BSSD01000001">
    <property type="protein sequence ID" value="GLW89840.1"/>
    <property type="molecule type" value="Genomic_DNA"/>
</dbReference>
<keyword evidence="3" id="KW-1185">Reference proteome</keyword>
<evidence type="ECO:0000256" key="1">
    <source>
        <dbReference type="SAM" id="Phobius"/>
    </source>
</evidence>
<organism evidence="2 3">
    <name type="scientific">Actinokineospora globicatena</name>
    <dbReference type="NCBI Taxonomy" id="103729"/>
    <lineage>
        <taxon>Bacteria</taxon>
        <taxon>Bacillati</taxon>
        <taxon>Actinomycetota</taxon>
        <taxon>Actinomycetes</taxon>
        <taxon>Pseudonocardiales</taxon>
        <taxon>Pseudonocardiaceae</taxon>
        <taxon>Actinokineospora</taxon>
    </lineage>
</organism>
<dbReference type="InterPro" id="IPR028082">
    <property type="entry name" value="Peripla_BP_I"/>
</dbReference>
<dbReference type="SUPFAM" id="SSF53822">
    <property type="entry name" value="Periplasmic binding protein-like I"/>
    <property type="match status" value="1"/>
</dbReference>
<comment type="caution">
    <text evidence="2">The sequence shown here is derived from an EMBL/GenBank/DDBJ whole genome shotgun (WGS) entry which is preliminary data.</text>
</comment>
<dbReference type="AlphaFoldDB" id="A0A9W6V516"/>
<keyword evidence="1" id="KW-0472">Membrane</keyword>
<evidence type="ECO:0000313" key="2">
    <source>
        <dbReference type="EMBL" id="GLW89840.1"/>
    </source>
</evidence>
<evidence type="ECO:0008006" key="4">
    <source>
        <dbReference type="Google" id="ProtNLM"/>
    </source>
</evidence>
<gene>
    <name evidence="2" type="ORF">Aglo03_06560</name>
</gene>
<protein>
    <recommendedName>
        <fullName evidence="4">ABC-type branched-chain amino acid transport system, substrate-binding protein</fullName>
    </recommendedName>
</protein>
<reference evidence="2" key="1">
    <citation type="submission" date="2023-02" db="EMBL/GenBank/DDBJ databases">
        <title>Actinokineospora globicatena NBRC 15670.</title>
        <authorList>
            <person name="Ichikawa N."/>
            <person name="Sato H."/>
            <person name="Tonouchi N."/>
        </authorList>
    </citation>
    <scope>NUCLEOTIDE SEQUENCE</scope>
    <source>
        <strain evidence="2">NBRC 15670</strain>
    </source>
</reference>
<dbReference type="RefSeq" id="WP_285607351.1">
    <property type="nucleotide sequence ID" value="NZ_BSSD01000001.1"/>
</dbReference>
<feature type="transmembrane region" description="Helical" evidence="1">
    <location>
        <begin position="20"/>
        <end position="39"/>
    </location>
</feature>
<name>A0A9W6V516_9PSEU</name>
<sequence length="552" mass="58739">MPVVETAPWWRRHPVLTGTAAVLVVALVAAGVLVVVSWLSCGEGMERSKNDKACVGINLAGEKFSPDQPQELTKLVDQVTENNDAITGDNYITIVLLLNMTPVPNVDTASFADVTRSIQGAITAVWRANHTPTFNGGSTEDKLKVKLLLANTGSKNTGWEVASDKIGEARGDHHITAVTGLSQSTEETRRAVAKLINVYQLPVIGASVTGGNMDNNVEGEEQLVGFYRIAPTNSGIVTAILAYIRNNEEIGTGDKSFENVAIVWDRDAGDDYVKTLYEGARDQLPNARSAKYYTPSPIETVTNRAKALEGSFGSVIGPLCSAPPALVFFAGRGADIPGFVKNWTTSPGCTGKRLVLITGDDGVKASVDPEVIKAVENNDVTIRYAALASPDKWGDCGNKAIAVDHLVEGRGAYRKFEAAFTGKDSCDERPPAVDDGAALLKFSRSALATGQAMVAHDAVGLAIHAARKTRLSSVLQNRLSQTTVFEQMKCGPDSSNTMFGASGWIRFENPDAEDHSPTGSFVPMMQIEKDGTLTTVATGLLTTAPQPAGKTC</sequence>
<keyword evidence="1" id="KW-1133">Transmembrane helix</keyword>
<keyword evidence="1" id="KW-0812">Transmembrane</keyword>
<accession>A0A9W6V516</accession>